<dbReference type="GO" id="GO:0046872">
    <property type="term" value="F:metal ion binding"/>
    <property type="evidence" value="ECO:0007669"/>
    <property type="project" value="UniProtKB-KW"/>
</dbReference>
<comment type="similarity">
    <text evidence="6">Belongs to the peptidase M48 family.</text>
</comment>
<accession>A0A9D1F1J7</accession>
<dbReference type="GO" id="GO:0004222">
    <property type="term" value="F:metalloendopeptidase activity"/>
    <property type="evidence" value="ECO:0007669"/>
    <property type="project" value="InterPro"/>
</dbReference>
<keyword evidence="2" id="KW-0479">Metal-binding</keyword>
<evidence type="ECO:0000256" key="7">
    <source>
        <dbReference type="SAM" id="SignalP"/>
    </source>
</evidence>
<evidence type="ECO:0000256" key="6">
    <source>
        <dbReference type="RuleBase" id="RU003983"/>
    </source>
</evidence>
<keyword evidence="7" id="KW-0732">Signal</keyword>
<keyword evidence="4 6" id="KW-0862">Zinc</keyword>
<dbReference type="InterPro" id="IPR001915">
    <property type="entry name" value="Peptidase_M48"/>
</dbReference>
<comment type="caution">
    <text evidence="9">The sequence shown here is derived from an EMBL/GenBank/DDBJ whole genome shotgun (WGS) entry which is preliminary data.</text>
</comment>
<organism evidence="9 10">
    <name type="scientific">Candidatus Scatousia excrementigallinarum</name>
    <dbReference type="NCBI Taxonomy" id="2840935"/>
    <lineage>
        <taxon>Bacteria</taxon>
        <taxon>Candidatus Scatousia</taxon>
    </lineage>
</organism>
<keyword evidence="1 6" id="KW-0645">Protease</keyword>
<dbReference type="PANTHER" id="PTHR22726:SF1">
    <property type="entry name" value="METALLOENDOPEPTIDASE OMA1, MITOCHONDRIAL"/>
    <property type="match status" value="1"/>
</dbReference>
<dbReference type="PANTHER" id="PTHR22726">
    <property type="entry name" value="METALLOENDOPEPTIDASE OMA1"/>
    <property type="match status" value="1"/>
</dbReference>
<dbReference type="Proteomes" id="UP000823928">
    <property type="component" value="Unassembled WGS sequence"/>
</dbReference>
<dbReference type="EMBL" id="DVIU01000292">
    <property type="protein sequence ID" value="HIS37781.1"/>
    <property type="molecule type" value="Genomic_DNA"/>
</dbReference>
<evidence type="ECO:0000256" key="2">
    <source>
        <dbReference type="ARBA" id="ARBA00022723"/>
    </source>
</evidence>
<dbReference type="GO" id="GO:0051603">
    <property type="term" value="P:proteolysis involved in protein catabolic process"/>
    <property type="evidence" value="ECO:0007669"/>
    <property type="project" value="TreeGrafter"/>
</dbReference>
<protein>
    <submittedName>
        <fullName evidence="9">M48 family metalloprotease</fullName>
    </submittedName>
</protein>
<feature type="chain" id="PRO_5039059272" evidence="7">
    <location>
        <begin position="24"/>
        <end position="267"/>
    </location>
</feature>
<dbReference type="InterPro" id="IPR051156">
    <property type="entry name" value="Mito/Outer_Membr_Metalloprot"/>
</dbReference>
<evidence type="ECO:0000313" key="9">
    <source>
        <dbReference type="EMBL" id="HIS37781.1"/>
    </source>
</evidence>
<comment type="cofactor">
    <cofactor evidence="6">
        <name>Zn(2+)</name>
        <dbReference type="ChEBI" id="CHEBI:29105"/>
    </cofactor>
    <text evidence="6">Binds 1 zinc ion per subunit.</text>
</comment>
<gene>
    <name evidence="9" type="ORF">IAC10_14350</name>
</gene>
<dbReference type="AlphaFoldDB" id="A0A9D1F1J7"/>
<feature type="domain" description="Peptidase M48" evidence="8">
    <location>
        <begin position="30"/>
        <end position="169"/>
    </location>
</feature>
<evidence type="ECO:0000256" key="5">
    <source>
        <dbReference type="ARBA" id="ARBA00023049"/>
    </source>
</evidence>
<feature type="signal peptide" evidence="7">
    <location>
        <begin position="1"/>
        <end position="23"/>
    </location>
</feature>
<proteinExistence type="inferred from homology"/>
<keyword evidence="3 6" id="KW-0378">Hydrolase</keyword>
<evidence type="ECO:0000313" key="10">
    <source>
        <dbReference type="Proteomes" id="UP000823928"/>
    </source>
</evidence>
<keyword evidence="5 6" id="KW-0482">Metalloprotease</keyword>
<sequence>MKKILMTFMLAAAFSVVFGAAFAAQYSAKDRVSAVGENLLSKNGIPASNIKFEVTSKSVDNSTFASDRTVSISTNDLKYAGNDNETAAVVANELGHIIAGHGSRSKLVSSITGSTSSTSDDLASGLVENYKNTKEEKEADVIAVNLMANAGYNPLAAIVVLTKQTSTYWDAIAGQPANAQRAMNIYDYSHYAYPNSVKSGYSCNEYKNFLAYANGILEERKDNSKTQKKLDKELQKYRKNSVSQITKFKTRGGMSGWDAVYGILNAQ</sequence>
<name>A0A9D1F1J7_9BACT</name>
<reference evidence="9" key="2">
    <citation type="journal article" date="2021" name="PeerJ">
        <title>Extensive microbial diversity within the chicken gut microbiome revealed by metagenomics and culture.</title>
        <authorList>
            <person name="Gilroy R."/>
            <person name="Ravi A."/>
            <person name="Getino M."/>
            <person name="Pursley I."/>
            <person name="Horton D.L."/>
            <person name="Alikhan N.F."/>
            <person name="Baker D."/>
            <person name="Gharbi K."/>
            <person name="Hall N."/>
            <person name="Watson M."/>
            <person name="Adriaenssens E.M."/>
            <person name="Foster-Nyarko E."/>
            <person name="Jarju S."/>
            <person name="Secka A."/>
            <person name="Antonio M."/>
            <person name="Oren A."/>
            <person name="Chaudhuri R.R."/>
            <person name="La Ragione R."/>
            <person name="Hildebrand F."/>
            <person name="Pallen M.J."/>
        </authorList>
    </citation>
    <scope>NUCLEOTIDE SEQUENCE</scope>
    <source>
        <strain evidence="9">6276</strain>
    </source>
</reference>
<evidence type="ECO:0000259" key="8">
    <source>
        <dbReference type="Pfam" id="PF01435"/>
    </source>
</evidence>
<evidence type="ECO:0000256" key="1">
    <source>
        <dbReference type="ARBA" id="ARBA00022670"/>
    </source>
</evidence>
<dbReference type="Pfam" id="PF01435">
    <property type="entry name" value="Peptidase_M48"/>
    <property type="match status" value="1"/>
</dbReference>
<evidence type="ECO:0000256" key="4">
    <source>
        <dbReference type="ARBA" id="ARBA00022833"/>
    </source>
</evidence>
<evidence type="ECO:0000256" key="3">
    <source>
        <dbReference type="ARBA" id="ARBA00022801"/>
    </source>
</evidence>
<reference evidence="9" key="1">
    <citation type="submission" date="2020-10" db="EMBL/GenBank/DDBJ databases">
        <authorList>
            <person name="Gilroy R."/>
        </authorList>
    </citation>
    <scope>NUCLEOTIDE SEQUENCE</scope>
    <source>
        <strain evidence="9">6276</strain>
    </source>
</reference>
<dbReference type="GO" id="GO:0016020">
    <property type="term" value="C:membrane"/>
    <property type="evidence" value="ECO:0007669"/>
    <property type="project" value="TreeGrafter"/>
</dbReference>